<comment type="caution">
    <text evidence="2">The sequence shown here is derived from an EMBL/GenBank/DDBJ whole genome shotgun (WGS) entry which is preliminary data.</text>
</comment>
<organism evidence="2 3">
    <name type="scientific">Mycena venus</name>
    <dbReference type="NCBI Taxonomy" id="2733690"/>
    <lineage>
        <taxon>Eukaryota</taxon>
        <taxon>Fungi</taxon>
        <taxon>Dikarya</taxon>
        <taxon>Basidiomycota</taxon>
        <taxon>Agaricomycotina</taxon>
        <taxon>Agaricomycetes</taxon>
        <taxon>Agaricomycetidae</taxon>
        <taxon>Agaricales</taxon>
        <taxon>Marasmiineae</taxon>
        <taxon>Mycenaceae</taxon>
        <taxon>Mycena</taxon>
    </lineage>
</organism>
<gene>
    <name evidence="2" type="ORF">MVEN_01216100</name>
</gene>
<keyword evidence="3" id="KW-1185">Reference proteome</keyword>
<name>A0A8H7CY61_9AGAR</name>
<feature type="compositionally biased region" description="Basic residues" evidence="1">
    <location>
        <begin position="128"/>
        <end position="145"/>
    </location>
</feature>
<feature type="region of interest" description="Disordered" evidence="1">
    <location>
        <begin position="119"/>
        <end position="145"/>
    </location>
</feature>
<evidence type="ECO:0000313" key="3">
    <source>
        <dbReference type="Proteomes" id="UP000620124"/>
    </source>
</evidence>
<dbReference type="OrthoDB" id="2969218at2759"/>
<accession>A0A8H7CY61</accession>
<sequence>MSIRAHDSTTTKKTSELGEQLCRELNLQDRRKIFNSVQKAFHQHVDQHFDLTVPSYQQKDNMQAFVEKIIGLFPGYFNNVHANEKERIMSLQAYVGSYLDQKMVESFGTIPMFQSAAVHPNPNPSPKTKAKAKAKAKTWTRRKRRLSPRARNAVLPPFVVHSPQSSSSPEPTVVPTDPIIDANTSFGVYSPEPSPFPEPAVSNEHTTVYSPEPSPFPGTRHPHRDFCENYCSPPVVHLVTALQRVGVLVQEHLIGMARWNDDILKNFLRDNGVARTPLEEQALMVGFSCVLSDASRPASAMSL</sequence>
<reference evidence="2" key="1">
    <citation type="submission" date="2020-05" db="EMBL/GenBank/DDBJ databases">
        <title>Mycena genomes resolve the evolution of fungal bioluminescence.</title>
        <authorList>
            <person name="Tsai I.J."/>
        </authorList>
    </citation>
    <scope>NUCLEOTIDE SEQUENCE</scope>
    <source>
        <strain evidence="2">CCC161011</strain>
    </source>
</reference>
<dbReference type="AlphaFoldDB" id="A0A8H7CY61"/>
<evidence type="ECO:0000313" key="2">
    <source>
        <dbReference type="EMBL" id="KAF7352512.1"/>
    </source>
</evidence>
<proteinExistence type="predicted"/>
<dbReference type="Proteomes" id="UP000620124">
    <property type="component" value="Unassembled WGS sequence"/>
</dbReference>
<evidence type="ECO:0000256" key="1">
    <source>
        <dbReference type="SAM" id="MobiDB-lite"/>
    </source>
</evidence>
<dbReference type="EMBL" id="JACAZI010000009">
    <property type="protein sequence ID" value="KAF7352512.1"/>
    <property type="molecule type" value="Genomic_DNA"/>
</dbReference>
<protein>
    <submittedName>
        <fullName evidence="2">Uncharacterized protein</fullName>
    </submittedName>
</protein>